<sequence>MDVLKSDVKKTGILNETLRPPLVPSEKHNASPVNRGRDVASRYKNGLSAHSAATTARRCTSPSPGRTSANECTPEPKRAQSADRRRPSTPSSRVSTPSTPASRSVTPVRNTVTEGHKSSRRITSTRNTDGLWPAMRNLSSSFQSESVVTPGNKKDKVVPSGSLDQTKGQASVIAERKRSPLRRKNIGEQCENAQPSEDQPRRVIEQHRWPAMQSGRVASNILSRSIDMSDKAGRSVPSTNISRGVSPRKTLASEGTGKGFNKSLDEVARRLAIHAGGRDDKSPSRTRPSTPSRSQSAGSIQSGVASPIISYMVDAKKGKKNSSQIENIHQLRLSYNRYLQWIFVNAYAEDTMSFQKVTAESIIYNVLRNTSNLRDVVNMRRIMVQCIQQELKLHGILKEQIDYLEQWPALEKENSISLFRATEALKASTLRLPVTSGAKADVVALKNAVSSAVDIMQGLGSAVRCMLPKVEDRTYLVSELSVIARQEKAMLDECRELLAMAAKLQVQESSLRTHLTQLRPGIPHMI</sequence>
<feature type="region of interest" description="Disordered" evidence="2">
    <location>
        <begin position="274"/>
        <end position="301"/>
    </location>
</feature>
<reference evidence="3" key="1">
    <citation type="submission" date="2015-04" db="UniProtKB">
        <authorList>
            <consortium name="EnsemblPlants"/>
        </authorList>
    </citation>
    <scope>IDENTIFICATION</scope>
</reference>
<feature type="compositionally biased region" description="Low complexity" evidence="2">
    <location>
        <begin position="285"/>
        <end position="294"/>
    </location>
</feature>
<dbReference type="Gramene" id="OGLUM09G11060.2">
    <property type="protein sequence ID" value="OGLUM09G11060.2"/>
    <property type="gene ID" value="OGLUM09G11060"/>
</dbReference>
<proteinExistence type="inferred from homology"/>
<dbReference type="PANTHER" id="PTHR31807:SF55">
    <property type="entry name" value="OS09G0422600 PROTEIN"/>
    <property type="match status" value="1"/>
</dbReference>
<evidence type="ECO:0000313" key="3">
    <source>
        <dbReference type="EnsemblPlants" id="OGLUM09G11060.2"/>
    </source>
</evidence>
<dbReference type="PANTHER" id="PTHR31807">
    <property type="entry name" value="AUGMIN FAMILY MEMBER"/>
    <property type="match status" value="1"/>
</dbReference>
<feature type="compositionally biased region" description="Low complexity" evidence="2">
    <location>
        <begin position="88"/>
        <end position="108"/>
    </location>
</feature>
<dbReference type="InterPro" id="IPR007573">
    <property type="entry name" value="QWRF"/>
</dbReference>
<feature type="compositionally biased region" description="Polar residues" evidence="2">
    <location>
        <begin position="137"/>
        <end position="149"/>
    </location>
</feature>
<accession>A0A0E0B334</accession>
<evidence type="ECO:0000313" key="4">
    <source>
        <dbReference type="Proteomes" id="UP000026961"/>
    </source>
</evidence>
<dbReference type="HOGENOM" id="CLU_025164_3_0_1"/>
<evidence type="ECO:0000256" key="2">
    <source>
        <dbReference type="SAM" id="MobiDB-lite"/>
    </source>
</evidence>
<feature type="compositionally biased region" description="Polar residues" evidence="2">
    <location>
        <begin position="51"/>
        <end position="71"/>
    </location>
</feature>
<organism evidence="3">
    <name type="scientific">Oryza glumipatula</name>
    <dbReference type="NCBI Taxonomy" id="40148"/>
    <lineage>
        <taxon>Eukaryota</taxon>
        <taxon>Viridiplantae</taxon>
        <taxon>Streptophyta</taxon>
        <taxon>Embryophyta</taxon>
        <taxon>Tracheophyta</taxon>
        <taxon>Spermatophyta</taxon>
        <taxon>Magnoliopsida</taxon>
        <taxon>Liliopsida</taxon>
        <taxon>Poales</taxon>
        <taxon>Poaceae</taxon>
        <taxon>BOP clade</taxon>
        <taxon>Oryzoideae</taxon>
        <taxon>Oryzeae</taxon>
        <taxon>Oryzinae</taxon>
        <taxon>Oryza</taxon>
    </lineage>
</organism>
<name>A0A0E0B334_9ORYZ</name>
<dbReference type="Pfam" id="PF04484">
    <property type="entry name" value="QWRF"/>
    <property type="match status" value="1"/>
</dbReference>
<dbReference type="GO" id="GO:0051225">
    <property type="term" value="P:spindle assembly"/>
    <property type="evidence" value="ECO:0007669"/>
    <property type="project" value="TreeGrafter"/>
</dbReference>
<evidence type="ECO:0000256" key="1">
    <source>
        <dbReference type="ARBA" id="ARBA00010016"/>
    </source>
</evidence>
<feature type="compositionally biased region" description="Basic and acidic residues" evidence="2">
    <location>
        <begin position="1"/>
        <end position="10"/>
    </location>
</feature>
<keyword evidence="4" id="KW-1185">Reference proteome</keyword>
<dbReference type="GO" id="GO:0008017">
    <property type="term" value="F:microtubule binding"/>
    <property type="evidence" value="ECO:0007669"/>
    <property type="project" value="TreeGrafter"/>
</dbReference>
<protein>
    <submittedName>
        <fullName evidence="3">Uncharacterized protein</fullName>
    </submittedName>
</protein>
<comment type="similarity">
    <text evidence="1">Belongs to the QWRF family.</text>
</comment>
<dbReference type="GO" id="GO:0005880">
    <property type="term" value="C:nuclear microtubule"/>
    <property type="evidence" value="ECO:0007669"/>
    <property type="project" value="TreeGrafter"/>
</dbReference>
<dbReference type="GO" id="GO:0005737">
    <property type="term" value="C:cytoplasm"/>
    <property type="evidence" value="ECO:0007669"/>
    <property type="project" value="TreeGrafter"/>
</dbReference>
<feature type="compositionally biased region" description="Basic and acidic residues" evidence="2">
    <location>
        <begin position="25"/>
        <end position="41"/>
    </location>
</feature>
<dbReference type="AlphaFoldDB" id="A0A0E0B334"/>
<feature type="compositionally biased region" description="Basic and acidic residues" evidence="2">
    <location>
        <begin position="74"/>
        <end position="86"/>
    </location>
</feature>
<feature type="region of interest" description="Disordered" evidence="2">
    <location>
        <begin position="1"/>
        <end position="174"/>
    </location>
</feature>
<reference evidence="3" key="2">
    <citation type="submission" date="2018-05" db="EMBL/GenBank/DDBJ databases">
        <title>OgluRS3 (Oryza glumaepatula Reference Sequence Version 3).</title>
        <authorList>
            <person name="Zhang J."/>
            <person name="Kudrna D."/>
            <person name="Lee S."/>
            <person name="Talag J."/>
            <person name="Welchert J."/>
            <person name="Wing R.A."/>
        </authorList>
    </citation>
    <scope>NUCLEOTIDE SEQUENCE [LARGE SCALE GENOMIC DNA]</scope>
</reference>
<feature type="region of interest" description="Disordered" evidence="2">
    <location>
        <begin position="229"/>
        <end position="260"/>
    </location>
</feature>
<dbReference type="Proteomes" id="UP000026961">
    <property type="component" value="Chromosome 9"/>
</dbReference>
<dbReference type="EnsemblPlants" id="OGLUM09G11060.2">
    <property type="protein sequence ID" value="OGLUM09G11060.2"/>
    <property type="gene ID" value="OGLUM09G11060"/>
</dbReference>